<proteinExistence type="predicted"/>
<dbReference type="GO" id="GO:0016787">
    <property type="term" value="F:hydrolase activity"/>
    <property type="evidence" value="ECO:0007669"/>
    <property type="project" value="UniProtKB-KW"/>
</dbReference>
<gene>
    <name evidence="2" type="ORF">CDL12_26706</name>
</gene>
<evidence type="ECO:0000313" key="3">
    <source>
        <dbReference type="Proteomes" id="UP000231279"/>
    </source>
</evidence>
<dbReference type="SUPFAM" id="SSF47576">
    <property type="entry name" value="Calponin-homology domain, CH-domain"/>
    <property type="match status" value="1"/>
</dbReference>
<dbReference type="InterPro" id="IPR027640">
    <property type="entry name" value="Kinesin-like_fam"/>
</dbReference>
<dbReference type="PANTHER" id="PTHR47972">
    <property type="entry name" value="KINESIN-LIKE PROTEIN KLP-3"/>
    <property type="match status" value="1"/>
</dbReference>
<keyword evidence="3" id="KW-1185">Reference proteome</keyword>
<dbReference type="EMBL" id="NKXS01006753">
    <property type="protein sequence ID" value="PIN00790.1"/>
    <property type="molecule type" value="Genomic_DNA"/>
</dbReference>
<evidence type="ECO:0000259" key="1">
    <source>
        <dbReference type="PROSITE" id="PS50021"/>
    </source>
</evidence>
<keyword evidence="2" id="KW-0378">Hydrolase</keyword>
<dbReference type="Pfam" id="PF00307">
    <property type="entry name" value="CH"/>
    <property type="match status" value="1"/>
</dbReference>
<comment type="caution">
    <text evidence="2">The sequence shown here is derived from an EMBL/GenBank/DDBJ whole genome shotgun (WGS) entry which is preliminary data.</text>
</comment>
<dbReference type="GO" id="GO:0003777">
    <property type="term" value="F:microtubule motor activity"/>
    <property type="evidence" value="ECO:0007669"/>
    <property type="project" value="InterPro"/>
</dbReference>
<dbReference type="SMART" id="SM00033">
    <property type="entry name" value="CH"/>
    <property type="match status" value="1"/>
</dbReference>
<feature type="domain" description="Calponin-homology (CH)" evidence="1">
    <location>
        <begin position="34"/>
        <end position="137"/>
    </location>
</feature>
<protein>
    <submittedName>
        <fullName evidence="2">Minus-end-directed kinesin ATPase</fullName>
        <ecNumber evidence="2">3.6.4.5</ecNumber>
    </submittedName>
</protein>
<dbReference type="PROSITE" id="PS50021">
    <property type="entry name" value="CH"/>
    <property type="match status" value="1"/>
</dbReference>
<dbReference type="InterPro" id="IPR001715">
    <property type="entry name" value="CH_dom"/>
</dbReference>
<dbReference type="Proteomes" id="UP000231279">
    <property type="component" value="Unassembled WGS sequence"/>
</dbReference>
<dbReference type="STRING" id="429701.A0A2G9G775"/>
<dbReference type="Gene3D" id="1.10.418.10">
    <property type="entry name" value="Calponin-like domain"/>
    <property type="match status" value="1"/>
</dbReference>
<name>A0A2G9G775_9LAMI</name>
<reference evidence="3" key="1">
    <citation type="journal article" date="2018" name="Gigascience">
        <title>Genome assembly of the Pink Ipe (Handroanthus impetiginosus, Bignoniaceae), a highly valued, ecologically keystone Neotropical timber forest tree.</title>
        <authorList>
            <person name="Silva-Junior O.B."/>
            <person name="Grattapaglia D."/>
            <person name="Novaes E."/>
            <person name="Collevatti R.G."/>
        </authorList>
    </citation>
    <scope>NUCLEOTIDE SEQUENCE [LARGE SCALE GENOMIC DNA]</scope>
    <source>
        <strain evidence="3">cv. UFG-1</strain>
    </source>
</reference>
<dbReference type="PANTHER" id="PTHR47972:SF50">
    <property type="entry name" value="KINESIN-LIKE PROTEIN KIN-14P"/>
    <property type="match status" value="1"/>
</dbReference>
<dbReference type="EC" id="3.6.4.5" evidence="2"/>
<dbReference type="GO" id="GO:0007018">
    <property type="term" value="P:microtubule-based movement"/>
    <property type="evidence" value="ECO:0007669"/>
    <property type="project" value="InterPro"/>
</dbReference>
<dbReference type="AlphaFoldDB" id="A0A2G9G775"/>
<evidence type="ECO:0000313" key="2">
    <source>
        <dbReference type="EMBL" id="PIN00790.1"/>
    </source>
</evidence>
<dbReference type="GO" id="GO:0015630">
    <property type="term" value="C:microtubule cytoskeleton"/>
    <property type="evidence" value="ECO:0007669"/>
    <property type="project" value="TreeGrafter"/>
</dbReference>
<sequence length="310" mass="34798">MDRQVKDSNVFEPASSNNGKINDAEHFVFFPLQMLRRVALVEWLNDILPELSLPINASDEELRAFLVDGSVLCRILNKLKPGCVTQCSGSVCSSENVERFLTAMDEMGLPRFQQADLEKGSMKIVLDCLLTLQTHFTLNGNDSGSRRRLSGERVGSVDGTPREETFRLLSSPPFGEDRRKLSSDLKFQRALRSTVITEPSAAVINHVGHKFHEVFQLKQGSYRDLPAAKISEMMKSNSLDNAPTQSLLSVVNGILDESIERKHGEIPHQNNLFKAREEKYQSRIRVLEALATGTSEETQIVMNQLQQIKV</sequence>
<dbReference type="InterPro" id="IPR036872">
    <property type="entry name" value="CH_dom_sf"/>
</dbReference>
<dbReference type="GO" id="GO:0008017">
    <property type="term" value="F:microtubule binding"/>
    <property type="evidence" value="ECO:0007669"/>
    <property type="project" value="TreeGrafter"/>
</dbReference>
<accession>A0A2G9G775</accession>
<organism evidence="2 3">
    <name type="scientific">Handroanthus impetiginosus</name>
    <dbReference type="NCBI Taxonomy" id="429701"/>
    <lineage>
        <taxon>Eukaryota</taxon>
        <taxon>Viridiplantae</taxon>
        <taxon>Streptophyta</taxon>
        <taxon>Embryophyta</taxon>
        <taxon>Tracheophyta</taxon>
        <taxon>Spermatophyta</taxon>
        <taxon>Magnoliopsida</taxon>
        <taxon>eudicotyledons</taxon>
        <taxon>Gunneridae</taxon>
        <taxon>Pentapetalae</taxon>
        <taxon>asterids</taxon>
        <taxon>lamiids</taxon>
        <taxon>Lamiales</taxon>
        <taxon>Bignoniaceae</taxon>
        <taxon>Crescentiina</taxon>
        <taxon>Tabebuia alliance</taxon>
        <taxon>Handroanthus</taxon>
    </lineage>
</organism>
<dbReference type="OrthoDB" id="3176171at2759"/>